<protein>
    <recommendedName>
        <fullName evidence="7">Calpain catalytic domain-containing protein</fullName>
    </recommendedName>
</protein>
<evidence type="ECO:0000259" key="7">
    <source>
        <dbReference type="PROSITE" id="PS50203"/>
    </source>
</evidence>
<feature type="active site" evidence="5">
    <location>
        <position position="286"/>
    </location>
</feature>
<dbReference type="EMBL" id="CP044016">
    <property type="protein sequence ID" value="QES87141.1"/>
    <property type="molecule type" value="Genomic_DNA"/>
</dbReference>
<keyword evidence="9" id="KW-1185">Reference proteome</keyword>
<evidence type="ECO:0000256" key="4">
    <source>
        <dbReference type="ARBA" id="ARBA00022807"/>
    </source>
</evidence>
<dbReference type="RefSeq" id="WP_131328019.1">
    <property type="nucleotide sequence ID" value="NZ_CP044016.1"/>
</dbReference>
<keyword evidence="2 5" id="KW-0645">Protease</keyword>
<dbReference type="InterPro" id="IPR038765">
    <property type="entry name" value="Papain-like_cys_pep_sf"/>
</dbReference>
<organism evidence="8 9">
    <name type="scientific">Rhizosphaericola mali</name>
    <dbReference type="NCBI Taxonomy" id="2545455"/>
    <lineage>
        <taxon>Bacteria</taxon>
        <taxon>Pseudomonadati</taxon>
        <taxon>Bacteroidota</taxon>
        <taxon>Chitinophagia</taxon>
        <taxon>Chitinophagales</taxon>
        <taxon>Chitinophagaceae</taxon>
        <taxon>Rhizosphaericola</taxon>
    </lineage>
</organism>
<feature type="chain" id="PRO_5024312010" description="Calpain catalytic domain-containing protein" evidence="6">
    <location>
        <begin position="21"/>
        <end position="358"/>
    </location>
</feature>
<keyword evidence="6" id="KW-0732">Signal</keyword>
<reference evidence="8 9" key="1">
    <citation type="submission" date="2019-09" db="EMBL/GenBank/DDBJ databases">
        <title>Complete genome sequence of Arachidicoccus sp. B3-10 isolated from apple orchard soil.</title>
        <authorList>
            <person name="Kim H.S."/>
            <person name="Han K.-I."/>
            <person name="Suh M.K."/>
            <person name="Lee K.C."/>
            <person name="Eom M.K."/>
            <person name="Kim J.-S."/>
            <person name="Kang S.W."/>
            <person name="Sin Y."/>
            <person name="Lee J.-S."/>
        </authorList>
    </citation>
    <scope>NUCLEOTIDE SEQUENCE [LARGE SCALE GENOMIC DNA]</scope>
    <source>
        <strain evidence="8 9">B3-10</strain>
    </source>
</reference>
<evidence type="ECO:0000256" key="1">
    <source>
        <dbReference type="ARBA" id="ARBA00007623"/>
    </source>
</evidence>
<dbReference type="PROSITE" id="PS50203">
    <property type="entry name" value="CALPAIN_CAT"/>
    <property type="match status" value="1"/>
</dbReference>
<evidence type="ECO:0000313" key="8">
    <source>
        <dbReference type="EMBL" id="QES87141.1"/>
    </source>
</evidence>
<evidence type="ECO:0000256" key="6">
    <source>
        <dbReference type="SAM" id="SignalP"/>
    </source>
</evidence>
<dbReference type="Pfam" id="PF00648">
    <property type="entry name" value="Peptidase_C2"/>
    <property type="match status" value="1"/>
</dbReference>
<dbReference type="SUPFAM" id="SSF54001">
    <property type="entry name" value="Cysteine proteinases"/>
    <property type="match status" value="1"/>
</dbReference>
<feature type="active site" evidence="5">
    <location>
        <position position="304"/>
    </location>
</feature>
<evidence type="ECO:0000256" key="3">
    <source>
        <dbReference type="ARBA" id="ARBA00022801"/>
    </source>
</evidence>
<dbReference type="PANTHER" id="PTHR10183:SF379">
    <property type="entry name" value="CALPAIN-5"/>
    <property type="match status" value="1"/>
</dbReference>
<keyword evidence="4 5" id="KW-0788">Thiol protease</keyword>
<accession>A0A5P2G6K7</accession>
<keyword evidence="3 5" id="KW-0378">Hydrolase</keyword>
<feature type="signal peptide" evidence="6">
    <location>
        <begin position="1"/>
        <end position="20"/>
    </location>
</feature>
<dbReference type="Proteomes" id="UP000292424">
    <property type="component" value="Chromosome"/>
</dbReference>
<feature type="active site" evidence="5">
    <location>
        <position position="130"/>
    </location>
</feature>
<dbReference type="InterPro" id="IPR001300">
    <property type="entry name" value="Peptidase_C2_calpain_cat"/>
</dbReference>
<dbReference type="InterPro" id="IPR022684">
    <property type="entry name" value="Calpain_cysteine_protease"/>
</dbReference>
<comment type="similarity">
    <text evidence="1">Belongs to the peptidase C2 family.</text>
</comment>
<sequence length="358" mass="37934">MKITIINIVIVLLFSASCSKKDTTITTSTTTPVKTDSSTVQTVNYADSSYSDLMPYSSGSTYSSKTPMGIHFEGLHQTTAADTIWLNDPAKEPSIPASTSGLHWATIAVNLFSYKDPDPVEVNQHAIGDCDGLAAMACMAYEAPDFIKQLIIDNGNGTYTVSMFDPSGKAIKVSVSSMFLAGANGEIEACSGQGSNTATWATVLEKAIMKYNDIYKFISDIGGIGSEYATPLFTGIGNSFAFSPGSLTPTHLQKVVKIALAKGQFVTGGFTKENVLIGADYTVTGHAYTVLISTDSASLFSMRNPWGFSPSPTGYIQDNGVLNIPNVGSKSSLIDVRIIDPGLAGSKGTTKAYQKPKI</sequence>
<dbReference type="GO" id="GO:0006508">
    <property type="term" value="P:proteolysis"/>
    <property type="evidence" value="ECO:0007669"/>
    <property type="project" value="UniProtKB-KW"/>
</dbReference>
<proteinExistence type="inferred from homology"/>
<dbReference type="PANTHER" id="PTHR10183">
    <property type="entry name" value="CALPAIN"/>
    <property type="match status" value="1"/>
</dbReference>
<name>A0A5P2G6K7_9BACT</name>
<evidence type="ECO:0000256" key="5">
    <source>
        <dbReference type="PROSITE-ProRule" id="PRU00239"/>
    </source>
</evidence>
<feature type="domain" description="Calpain catalytic" evidence="7">
    <location>
        <begin position="91"/>
        <end position="319"/>
    </location>
</feature>
<dbReference type="GO" id="GO:0004198">
    <property type="term" value="F:calcium-dependent cysteine-type endopeptidase activity"/>
    <property type="evidence" value="ECO:0007669"/>
    <property type="project" value="InterPro"/>
</dbReference>
<evidence type="ECO:0000313" key="9">
    <source>
        <dbReference type="Proteomes" id="UP000292424"/>
    </source>
</evidence>
<dbReference type="OrthoDB" id="792783at2"/>
<dbReference type="AlphaFoldDB" id="A0A5P2G6K7"/>
<evidence type="ECO:0000256" key="2">
    <source>
        <dbReference type="ARBA" id="ARBA00022670"/>
    </source>
</evidence>
<dbReference type="PROSITE" id="PS51257">
    <property type="entry name" value="PROKAR_LIPOPROTEIN"/>
    <property type="match status" value="1"/>
</dbReference>
<gene>
    <name evidence="8" type="ORF">E0W69_000120</name>
</gene>
<dbReference type="KEGG" id="arac:E0W69_000120"/>